<proteinExistence type="predicted"/>
<keyword evidence="8" id="KW-1133">Transmembrane helix</keyword>
<keyword evidence="4" id="KW-0254">Endocytosis</keyword>
<comment type="caution">
    <text evidence="13">Lacks conserved residue(s) required for the propagation of feature annotation.</text>
</comment>
<evidence type="ECO:0000256" key="7">
    <source>
        <dbReference type="ARBA" id="ARBA00022737"/>
    </source>
</evidence>
<dbReference type="Pfam" id="PF00058">
    <property type="entry name" value="Ldl_recept_b"/>
    <property type="match status" value="1"/>
</dbReference>
<dbReference type="InterPro" id="IPR002172">
    <property type="entry name" value="LDrepeatLR_classA_rpt"/>
</dbReference>
<keyword evidence="16" id="KW-0449">Lipoprotein</keyword>
<keyword evidence="3 13" id="KW-0245">EGF-like domain</keyword>
<dbReference type="GO" id="GO:0006897">
    <property type="term" value="P:endocytosis"/>
    <property type="evidence" value="ECO:0007669"/>
    <property type="project" value="UniProtKB-KW"/>
</dbReference>
<dbReference type="PROSITE" id="PS50026">
    <property type="entry name" value="EGF_3"/>
    <property type="match status" value="1"/>
</dbReference>
<dbReference type="Gene3D" id="2.120.10.30">
    <property type="entry name" value="TolB, C-terminal domain"/>
    <property type="match status" value="1"/>
</dbReference>
<protein>
    <submittedName>
        <fullName evidence="16">Low-density lipoprotein receptor isoform X1</fullName>
    </submittedName>
</protein>
<gene>
    <name evidence="16" type="primary">LOC100536757</name>
</gene>
<dbReference type="FunFam" id="2.120.10.30:FF:000241">
    <property type="entry name" value="Low-density lipoprotein receptor-related protein 6"/>
    <property type="match status" value="1"/>
</dbReference>
<dbReference type="InterPro" id="IPR023415">
    <property type="entry name" value="LDLR_class-A_CS"/>
</dbReference>
<sequence>MRARTLEDAEQGMEHLGAFLLLWTGVSCLPLTEGFPKCTVLQFVCANSRCVSLSSRCDAVNDCGDGSDEISCWNCTNGSFHCVASESCVSSSSVCDGRPDCADGADEQLDTCTSFSQAQPCARSEFTCTNGQCVPNSWRCDHSSDCKDGSDEEDCDHNECAVNNGGCSHTCIDLPFGFRCDCPKGMRLVQDTHCEVVDQCLDADVCDQICVHSNGSVVCDCQDGYQLTAGTGQCRATGGLAHVAVSTQEGIKMMDLSGSEERNITDKRLSPGPVSALNAHNTLYWSSPENDIIYRMSLDSGDHRPAVWLKASKGIVGLAVDWIHESLYWISTSTRALHMASLKNTKQRLLISGLSKPTAVAVQPLLGYVFWAEGGESARIERVGLDGESRFALVVSFVRNPVAISLDIPRGLLYWADSGLRSISRVLFDGQYRKTVVESNGYLDQPFGLAIFESRVYWSDQLTNSICSADKHNGTMLRVPQRLGSASPAGLVILHPLLQPADKVLSPSEIKTSSNKELLPSETKTALPDSQFTLMLTLIAVILSVLLFGLVLWWQRSELCAHRSVSLLGDVTLKESQDPLLLSSLPAVHEHQTLSSNSTQ</sequence>
<keyword evidence="7" id="KW-0677">Repeat</keyword>
<evidence type="ECO:0000256" key="12">
    <source>
        <dbReference type="ARBA" id="ARBA00023180"/>
    </source>
</evidence>
<dbReference type="SMART" id="SM00192">
    <property type="entry name" value="LDLa"/>
    <property type="match status" value="3"/>
</dbReference>
<dbReference type="InterPro" id="IPR000742">
    <property type="entry name" value="EGF"/>
</dbReference>
<reference evidence="16" key="1">
    <citation type="submission" date="2025-08" db="UniProtKB">
        <authorList>
            <consortium name="RefSeq"/>
        </authorList>
    </citation>
    <scope>IDENTIFICATION</scope>
    <source>
        <strain evidence="16">Tuebingen</strain>
        <tissue evidence="16">Fibroblasts and whole tissue</tissue>
    </source>
</reference>
<dbReference type="PROSITE" id="PS00010">
    <property type="entry name" value="ASX_HYDROXYL"/>
    <property type="match status" value="1"/>
</dbReference>
<dbReference type="PRINTS" id="PR00261">
    <property type="entry name" value="LDLRECEPTOR"/>
</dbReference>
<dbReference type="CDD" id="cd00112">
    <property type="entry name" value="LDLa"/>
    <property type="match status" value="2"/>
</dbReference>
<evidence type="ECO:0000256" key="3">
    <source>
        <dbReference type="ARBA" id="ARBA00022536"/>
    </source>
</evidence>
<dbReference type="Gene3D" id="2.10.25.10">
    <property type="entry name" value="Laminin"/>
    <property type="match status" value="2"/>
</dbReference>
<dbReference type="InterPro" id="IPR001881">
    <property type="entry name" value="EGF-like_Ca-bd_dom"/>
</dbReference>
<dbReference type="PROSITE" id="PS51120">
    <property type="entry name" value="LDLRB"/>
    <property type="match status" value="2"/>
</dbReference>
<keyword evidence="12" id="KW-0325">Glycoprotein</keyword>
<keyword evidence="15" id="KW-1185">Reference proteome</keyword>
<dbReference type="InterPro" id="IPR036055">
    <property type="entry name" value="LDL_receptor-like_sf"/>
</dbReference>
<organism evidence="15 16">
    <name type="scientific">Danio rerio</name>
    <name type="common">Zebrafish</name>
    <name type="synonym">Brachydanio rerio</name>
    <dbReference type="NCBI Taxonomy" id="7955"/>
    <lineage>
        <taxon>Eukaryota</taxon>
        <taxon>Metazoa</taxon>
        <taxon>Chordata</taxon>
        <taxon>Craniata</taxon>
        <taxon>Vertebrata</taxon>
        <taxon>Euteleostomi</taxon>
        <taxon>Actinopterygii</taxon>
        <taxon>Neopterygii</taxon>
        <taxon>Teleostei</taxon>
        <taxon>Ostariophysi</taxon>
        <taxon>Cypriniformes</taxon>
        <taxon>Danionidae</taxon>
        <taxon>Danioninae</taxon>
        <taxon>Danio</taxon>
    </lineage>
</organism>
<keyword evidence="6" id="KW-0732">Signal</keyword>
<dbReference type="FunFam" id="4.10.400.10:FF:000034">
    <property type="entry name" value="Low-density lipoprotein receptor-related protein 2"/>
    <property type="match status" value="1"/>
</dbReference>
<dbReference type="InterPro" id="IPR011042">
    <property type="entry name" value="6-blade_b-propeller_TolB-like"/>
</dbReference>
<dbReference type="SMART" id="SM00179">
    <property type="entry name" value="EGF_CA"/>
    <property type="match status" value="2"/>
</dbReference>
<evidence type="ECO:0000256" key="10">
    <source>
        <dbReference type="ARBA" id="ARBA00023157"/>
    </source>
</evidence>
<comment type="subcellular location">
    <subcellularLocation>
        <location evidence="1">Cell membrane</location>
        <topology evidence="1">Single-pass type I membrane protein</topology>
    </subcellularLocation>
</comment>
<dbReference type="PROSITE" id="PS50068">
    <property type="entry name" value="LDLRA_2"/>
    <property type="match status" value="3"/>
</dbReference>
<evidence type="ECO:0000256" key="13">
    <source>
        <dbReference type="PROSITE-ProRule" id="PRU00076"/>
    </source>
</evidence>
<accession>A0A8M9Q9Z1</accession>
<evidence type="ECO:0000256" key="14">
    <source>
        <dbReference type="PROSITE-ProRule" id="PRU00124"/>
    </source>
</evidence>
<dbReference type="FunFam" id="2.10.25.10:FF:000009">
    <property type="entry name" value="Low-density lipoprotein receptor isoform 1"/>
    <property type="match status" value="1"/>
</dbReference>
<dbReference type="GO" id="GO:0005509">
    <property type="term" value="F:calcium ion binding"/>
    <property type="evidence" value="ECO:0007669"/>
    <property type="project" value="InterPro"/>
</dbReference>
<dbReference type="Gene3D" id="4.10.400.10">
    <property type="entry name" value="Low-density Lipoprotein Receptor"/>
    <property type="match status" value="3"/>
</dbReference>
<dbReference type="SUPFAM" id="SSF63825">
    <property type="entry name" value="YWTD domain"/>
    <property type="match status" value="1"/>
</dbReference>
<evidence type="ECO:0000256" key="4">
    <source>
        <dbReference type="ARBA" id="ARBA00022583"/>
    </source>
</evidence>
<dbReference type="RefSeq" id="XP_021334054.3">
    <property type="nucleotide sequence ID" value="XM_021478379.3"/>
</dbReference>
<dbReference type="Proteomes" id="UP000000437">
    <property type="component" value="Chromosome 8"/>
</dbReference>
<keyword evidence="11 16" id="KW-0675">Receptor</keyword>
<dbReference type="PROSITE" id="PS01209">
    <property type="entry name" value="LDLRA_1"/>
    <property type="match status" value="2"/>
</dbReference>
<evidence type="ECO:0000256" key="8">
    <source>
        <dbReference type="ARBA" id="ARBA00022989"/>
    </source>
</evidence>
<dbReference type="AlphaFoldDB" id="A0A8M9Q9Z1"/>
<dbReference type="InterPro" id="IPR000033">
    <property type="entry name" value="LDLR_classB_rpt"/>
</dbReference>
<keyword evidence="9" id="KW-0472">Membrane</keyword>
<evidence type="ECO:0000256" key="2">
    <source>
        <dbReference type="ARBA" id="ARBA00022475"/>
    </source>
</evidence>
<dbReference type="GO" id="GO:0005886">
    <property type="term" value="C:plasma membrane"/>
    <property type="evidence" value="ECO:0000318"/>
    <property type="project" value="GO_Central"/>
</dbReference>
<dbReference type="InterPro" id="IPR051221">
    <property type="entry name" value="LDLR-related"/>
</dbReference>
<dbReference type="SMART" id="SM00181">
    <property type="entry name" value="EGF"/>
    <property type="match status" value="3"/>
</dbReference>
<evidence type="ECO:0000256" key="1">
    <source>
        <dbReference type="ARBA" id="ARBA00004251"/>
    </source>
</evidence>
<keyword evidence="2" id="KW-1003">Cell membrane</keyword>
<evidence type="ECO:0000256" key="5">
    <source>
        <dbReference type="ARBA" id="ARBA00022692"/>
    </source>
</evidence>
<evidence type="ECO:0000256" key="6">
    <source>
        <dbReference type="ARBA" id="ARBA00022729"/>
    </source>
</evidence>
<evidence type="ECO:0000256" key="9">
    <source>
        <dbReference type="ARBA" id="ARBA00023136"/>
    </source>
</evidence>
<dbReference type="PANTHER" id="PTHR22722:SF15">
    <property type="entry name" value="LOW-DENSITY LIPOPROTEIN RECEPTOR-RELATED"/>
    <property type="match status" value="1"/>
</dbReference>
<dbReference type="PANTHER" id="PTHR22722">
    <property type="entry name" value="LOW-DENSITY LIPOPROTEIN RECEPTOR-RELATED PROTEIN 2-RELATED"/>
    <property type="match status" value="1"/>
</dbReference>
<keyword evidence="5" id="KW-0812">Transmembrane</keyword>
<dbReference type="InterPro" id="IPR000152">
    <property type="entry name" value="EGF-type_Asp/Asn_hydroxyl_site"/>
</dbReference>
<dbReference type="CDD" id="cd00054">
    <property type="entry name" value="EGF_CA"/>
    <property type="match status" value="1"/>
</dbReference>
<evidence type="ECO:0000313" key="15">
    <source>
        <dbReference type="Proteomes" id="UP000000437"/>
    </source>
</evidence>
<dbReference type="SMART" id="SM00135">
    <property type="entry name" value="LY"/>
    <property type="match status" value="5"/>
</dbReference>
<dbReference type="SUPFAM" id="SSF57196">
    <property type="entry name" value="EGF/Laminin"/>
    <property type="match status" value="2"/>
</dbReference>
<dbReference type="KEGG" id="dre:100536757"/>
<dbReference type="Pfam" id="PF14670">
    <property type="entry name" value="FXa_inhibition"/>
    <property type="match status" value="1"/>
</dbReference>
<dbReference type="SUPFAM" id="SSF57424">
    <property type="entry name" value="LDL receptor-like module"/>
    <property type="match status" value="3"/>
</dbReference>
<evidence type="ECO:0000313" key="16">
    <source>
        <dbReference type="RefSeq" id="XP_021334054.3"/>
    </source>
</evidence>
<name>A0A8M9Q9Z1_DANRE</name>
<keyword evidence="10 14" id="KW-1015">Disulfide bond</keyword>
<dbReference type="Pfam" id="PF00057">
    <property type="entry name" value="Ldl_recept_a"/>
    <property type="match status" value="3"/>
</dbReference>
<evidence type="ECO:0000256" key="11">
    <source>
        <dbReference type="ARBA" id="ARBA00023170"/>
    </source>
</evidence>
<dbReference type="OrthoDB" id="664115at2759"/>